<dbReference type="AlphaFoldDB" id="A0ABD0MUD2"/>
<organism evidence="2 3">
    <name type="scientific">Cirrhinus mrigala</name>
    <name type="common">Mrigala</name>
    <dbReference type="NCBI Taxonomy" id="683832"/>
    <lineage>
        <taxon>Eukaryota</taxon>
        <taxon>Metazoa</taxon>
        <taxon>Chordata</taxon>
        <taxon>Craniata</taxon>
        <taxon>Vertebrata</taxon>
        <taxon>Euteleostomi</taxon>
        <taxon>Actinopterygii</taxon>
        <taxon>Neopterygii</taxon>
        <taxon>Teleostei</taxon>
        <taxon>Ostariophysi</taxon>
        <taxon>Cypriniformes</taxon>
        <taxon>Cyprinidae</taxon>
        <taxon>Labeoninae</taxon>
        <taxon>Labeonini</taxon>
        <taxon>Cirrhinus</taxon>
    </lineage>
</organism>
<feature type="region of interest" description="Disordered" evidence="1">
    <location>
        <begin position="1"/>
        <end position="32"/>
    </location>
</feature>
<evidence type="ECO:0000313" key="2">
    <source>
        <dbReference type="EMBL" id="KAL0152833.1"/>
    </source>
</evidence>
<proteinExistence type="predicted"/>
<dbReference type="EMBL" id="JAMKFB020000181">
    <property type="protein sequence ID" value="KAL0152833.1"/>
    <property type="molecule type" value="Genomic_DNA"/>
</dbReference>
<name>A0ABD0MUD2_CIRMR</name>
<feature type="non-terminal residue" evidence="2">
    <location>
        <position position="107"/>
    </location>
</feature>
<dbReference type="Proteomes" id="UP001529510">
    <property type="component" value="Unassembled WGS sequence"/>
</dbReference>
<protein>
    <submittedName>
        <fullName evidence="2">Uncharacterized protein</fullName>
    </submittedName>
</protein>
<gene>
    <name evidence="2" type="ORF">M9458_051873</name>
</gene>
<sequence length="107" mass="11843">MPCSQTKSRKLSLQRRKLPLVRGPPGGTASRDLKGIKRLTASLSSLSSLPSSDCCPCQEPTGSLRQHRAQHLELQTLSLKPGIHPHEMSSNRHFSLPRFLASFTRLT</sequence>
<comment type="caution">
    <text evidence="2">The sequence shown here is derived from an EMBL/GenBank/DDBJ whole genome shotgun (WGS) entry which is preliminary data.</text>
</comment>
<evidence type="ECO:0000313" key="3">
    <source>
        <dbReference type="Proteomes" id="UP001529510"/>
    </source>
</evidence>
<evidence type="ECO:0000256" key="1">
    <source>
        <dbReference type="SAM" id="MobiDB-lite"/>
    </source>
</evidence>
<feature type="compositionally biased region" description="Basic residues" evidence="1">
    <location>
        <begin position="7"/>
        <end position="19"/>
    </location>
</feature>
<accession>A0ABD0MUD2</accession>
<reference evidence="2 3" key="1">
    <citation type="submission" date="2024-05" db="EMBL/GenBank/DDBJ databases">
        <title>Genome sequencing and assembly of Indian major carp, Cirrhinus mrigala (Hamilton, 1822).</title>
        <authorList>
            <person name="Mohindra V."/>
            <person name="Chowdhury L.M."/>
            <person name="Lal K."/>
            <person name="Jena J.K."/>
        </authorList>
    </citation>
    <scope>NUCLEOTIDE SEQUENCE [LARGE SCALE GENOMIC DNA]</scope>
    <source>
        <strain evidence="2">CM1030</strain>
        <tissue evidence="2">Blood</tissue>
    </source>
</reference>
<keyword evidence="3" id="KW-1185">Reference proteome</keyword>